<feature type="region of interest" description="Disordered" evidence="1">
    <location>
        <begin position="1"/>
        <end position="161"/>
    </location>
</feature>
<dbReference type="GO" id="GO:0005634">
    <property type="term" value="C:nucleus"/>
    <property type="evidence" value="ECO:0007669"/>
    <property type="project" value="TreeGrafter"/>
</dbReference>
<accession>A0AAD5RNE6</accession>
<feature type="compositionally biased region" description="Basic and acidic residues" evidence="1">
    <location>
        <begin position="2117"/>
        <end position="2139"/>
    </location>
</feature>
<proteinExistence type="predicted"/>
<keyword evidence="4" id="KW-1185">Reference proteome</keyword>
<feature type="compositionally biased region" description="Polar residues" evidence="1">
    <location>
        <begin position="134"/>
        <end position="161"/>
    </location>
</feature>
<feature type="region of interest" description="Disordered" evidence="1">
    <location>
        <begin position="173"/>
        <end position="218"/>
    </location>
</feature>
<dbReference type="InterPro" id="IPR018200">
    <property type="entry name" value="USP_CS"/>
</dbReference>
<dbReference type="PANTHER" id="PTHR24006">
    <property type="entry name" value="UBIQUITIN CARBOXYL-TERMINAL HYDROLASE"/>
    <property type="match status" value="1"/>
</dbReference>
<dbReference type="InterPro" id="IPR016024">
    <property type="entry name" value="ARM-type_fold"/>
</dbReference>
<feature type="region of interest" description="Disordered" evidence="1">
    <location>
        <begin position="2549"/>
        <end position="2583"/>
    </location>
</feature>
<gene>
    <name evidence="3" type="ORF">MKZ38_003528</name>
</gene>
<dbReference type="InterPro" id="IPR028889">
    <property type="entry name" value="USP"/>
</dbReference>
<dbReference type="Proteomes" id="UP001201980">
    <property type="component" value="Unassembled WGS sequence"/>
</dbReference>
<dbReference type="InterPro" id="IPR038765">
    <property type="entry name" value="Papain-like_cys_pep_sf"/>
</dbReference>
<sequence length="2583" mass="291929">MDHNSSTPEPRQRAVSSEPCPSVRPNPFDNDESARKRRRTSLSSSQSVSADSATHLESSEAAGAAEYNSAPGRDETVDTVVDSAEAMKIDPQDDPGLARPRSPTRPRTPTNPPPSAPGSSKVTLNLRSARPSVAPTSPYTASPNTPSHSPVPAPTSTTIQASVDPDDIHVSVEESEVDPPVRDPESDTISLSPSSSLSTGGPEVIAIPSDDEDDDVRYSDDQTSMSLLADIPADPGYSFPYRDAHETQYDAMVRIHTYLMQPIINDDVFRTLEKWLMSYIDWARNVGYDITCDSLRDNHEVWSNVPDMVSGLLNRKIPIHRSSEVLHSAMIDFLCCFTQFTIYLVRLDLETLRRTLRDGDLATRPPELHAPNYILRVNQFGKMNGPSLYNAFDDDAALDPDGKVLERMQSGVTFQMITEMCDLVAALAPRFPKAIESMTEYCHLVSSIARDAQYKYENQISYGLDQDKMKSRLVESRKFFDKASEILKDVVDKYSSGWAVEAATMQVVHLTEICNASLFCMSDEVHALLREFAHNSPVALTAPELPDVVAHHWRFDMWIQMIKSGQMQLRVCAVTKMCSDLVNFWKRYQETFAEGAEKGLLLYFSDYLLKSTVIEYLLGPTCHPEITSEAGNIIGFLAVTKTFPESQADLFWQTITTSQDPRVCDALIRMMTKIMNLFSHDIQLYLVQKMENLPLEGFTHGMREFASQTFKHVYAAAPQYGGPCAPNFPPFAIAFRLLREASVPPFSHPDIQTWASQKFRELFQDEMNNVLARRSIIELCLNFIEKEPTTSLGSLWGMATVLLPGHYQDLPHSPRHEQLPQILVSELEYAIQTCKGTAAPQVLSSGFSRPRKDMICQTILRLSALITPDLGARLWSSLVGCGASCQEDRNVAWTTLNQIAKRTTFDNNAFLRTSCTSYFPSLEPQFFCPGALEFLLSWVLPRAKASDTQALEDPADPCFGGLEQLWRMILCCPADTVEGPAIKALVNEIYIDNPALRGFQSERTRKIHLGLVNRCLQQLKSAAQKLKGFSDGTSSGEDEPMVIVATDEQVLEQELIFVRSLVVLREFMEAYQTKPEFSSPDLRAMMPDSPDDSAGDPAELKYQSFDGNDHTDVLPLDVGKHNTAASLLASLKEVTGFDNYRLFYRGAPLQPSEREICRSLDELRIHNGIILVKKVSSPGSPPKMRPGVSTLEMEVLSHFQELWEYLSMGERFAQEIYHFLVRLPPDASMIAAFDSPSIPYREVFELGHPFKSLYAVHVLEDYLEGKKRATILEQRSQSPNLAVIEEYPKAALRALTLVVAAFSNAEVIDSCPTVGQRRKLCTFLVTCYFRILKVPTVANSEVTTKLLDSRLVDRLVEIALSAISDPLEEESAMLAARVFDIILDSHHASENFRRAFWSHPQTKPLLAQLLIEYPGQPLRQAAKQCILRQPAIHLRSLAEFLWPILLEFLKQNGSRGCQIEELLGLTHRFFNLLLEADSDALDLKAVMRICTDILLRHNSIEDFTRPSIVDKVCHGLVSTLLLGLRSSKCPPITEVFERGTGTKLFWKQLFPRLNRVERQPVIISTHTRSSLCEIIFQLSRQDTSQFKDLVKCLRSLTPFCEDDADLDTYIYELPPLFEREKHIRAPCGYVGLKNLSNTCYFNSLLTQLFMNQRFRQFMFNVNLIDPEGKQELLSQTQRLFGFLQKSVRRFYDPAECVASIRTYEDTQIDIHNQMDVDEFYNLLFDRWEGQLTSSDEKREFRSLYGGQLVQQVKSKECEHVSERLEPFAAIQCDIKGKTNLQESLQAYVDGEIMEGDNKYKCSTCDRHVDAVKRACLKEIPDNLIFHLKRFEFNLRTMTRSKINDHFAFPTTIDMRPFTVEHLEGLSEDADEDVFELVGVLVHAGTAESGHYYSYIRPRPSVDEGWVEFNDDVVAEWDPQLMESMCFGGYEYRTNFDTPSYDKSWNAYMLFYQRSSSLKRDLVRLKQAGSPEVVKPRMPEDLDSFIHGENVRMLRRHCLFDPNHVQWATQVLSTARFMGNTDGCSANHVMENIAMQMALGHLDQVASRAKDTPDFVSLILSIRQLCQGCLACSFAVYHYFHKFPVSFRNMLQKNPDALVRGEVGALLLLVADQIKQRAPDKYNPPEHDGEASSDSGHDSSDGYQELPVLEGMLDILKKVFQTFYQNLSLRAWQEVFGFMVNFGRLGREERAMMLDADFLHKLLCIIVVDPGNTSVPPLYHRLHTAIMRRMPTRPVVYDGVYALIDLLLGEVDPRLSAYHAVQYAHGRFHDAQHTSDPIPLTSTEHELIFSDWKENQGNVLVDKLGTVGQNPACTDPIVVKLVRSGPEMDVRVFQTLKVNIQGTSPAGLAPAFLRMAHLYCRFSKSEDRIAKLIAHISRQCLRGLANTEGYHYFNFHRLVFDGERLGTGEPLDEIRLQGLSNIPNWVPGLLAYYDGVTRNCVDDFLAQRIFAYGTTPAQATDEEEATMRAAMYSSARRLARSCLEYLHRNYVLQRNHLTKDCMTSITKVLHQCEAYFHILGEENVDEFNDFHNLRTAVMDALGPLTVEELEEDASEWEQSVGSSEPMDSLTDLNRAVAGDDAELS</sequence>
<name>A0AAD5RNE6_9PEZI</name>
<evidence type="ECO:0000313" key="3">
    <source>
        <dbReference type="EMBL" id="KAJ2899014.1"/>
    </source>
</evidence>
<dbReference type="PANTHER" id="PTHR24006:SF827">
    <property type="entry name" value="UBIQUITIN CARBOXYL-TERMINAL HYDROLASE 34"/>
    <property type="match status" value="1"/>
</dbReference>
<dbReference type="PROSITE" id="PS00973">
    <property type="entry name" value="USP_2"/>
    <property type="match status" value="1"/>
</dbReference>
<dbReference type="GO" id="GO:0016579">
    <property type="term" value="P:protein deubiquitination"/>
    <property type="evidence" value="ECO:0007669"/>
    <property type="project" value="InterPro"/>
</dbReference>
<feature type="region of interest" description="Disordered" evidence="1">
    <location>
        <begin position="2117"/>
        <end position="2140"/>
    </location>
</feature>
<feature type="domain" description="USP" evidence="2">
    <location>
        <begin position="1630"/>
        <end position="1954"/>
    </location>
</feature>
<dbReference type="Pfam" id="PF00443">
    <property type="entry name" value="UCH"/>
    <property type="match status" value="1"/>
</dbReference>
<feature type="compositionally biased region" description="Low complexity" evidence="1">
    <location>
        <begin position="99"/>
        <end position="108"/>
    </location>
</feature>
<organism evidence="3 4">
    <name type="scientific">Zalerion maritima</name>
    <dbReference type="NCBI Taxonomy" id="339359"/>
    <lineage>
        <taxon>Eukaryota</taxon>
        <taxon>Fungi</taxon>
        <taxon>Dikarya</taxon>
        <taxon>Ascomycota</taxon>
        <taxon>Pezizomycotina</taxon>
        <taxon>Sordariomycetes</taxon>
        <taxon>Lulworthiomycetidae</taxon>
        <taxon>Lulworthiales</taxon>
        <taxon>Lulworthiaceae</taxon>
        <taxon>Zalerion</taxon>
    </lineage>
</organism>
<evidence type="ECO:0000256" key="1">
    <source>
        <dbReference type="SAM" id="MobiDB-lite"/>
    </source>
</evidence>
<evidence type="ECO:0000313" key="4">
    <source>
        <dbReference type="Proteomes" id="UP001201980"/>
    </source>
</evidence>
<dbReference type="InterPro" id="IPR001394">
    <property type="entry name" value="Peptidase_C19_UCH"/>
</dbReference>
<dbReference type="EMBL" id="JAKWBI020000210">
    <property type="protein sequence ID" value="KAJ2899014.1"/>
    <property type="molecule type" value="Genomic_DNA"/>
</dbReference>
<dbReference type="FunFam" id="3.90.70.10:FF:000136">
    <property type="entry name" value="Ubiquitin C-terminal hydrolase, putative"/>
    <property type="match status" value="1"/>
</dbReference>
<comment type="caution">
    <text evidence="3">The sequence shown here is derived from an EMBL/GenBank/DDBJ whole genome shotgun (WGS) entry which is preliminary data.</text>
</comment>
<dbReference type="InterPro" id="IPR050164">
    <property type="entry name" value="Peptidase_C19"/>
</dbReference>
<dbReference type="Gene3D" id="3.90.70.10">
    <property type="entry name" value="Cysteine proteinases"/>
    <property type="match status" value="1"/>
</dbReference>
<protein>
    <submittedName>
        <fullName evidence="3">Ubiquitin carboxyl-terminal hydrolase 34</fullName>
    </submittedName>
</protein>
<dbReference type="InterPro" id="IPR021905">
    <property type="entry name" value="DUF3517"/>
</dbReference>
<feature type="compositionally biased region" description="Low complexity" evidence="1">
    <location>
        <begin position="187"/>
        <end position="202"/>
    </location>
</feature>
<dbReference type="CDD" id="cd02659">
    <property type="entry name" value="peptidase_C19C"/>
    <property type="match status" value="1"/>
</dbReference>
<dbReference type="PROSITE" id="PS50235">
    <property type="entry name" value="USP_3"/>
    <property type="match status" value="1"/>
</dbReference>
<dbReference type="SUPFAM" id="SSF48371">
    <property type="entry name" value="ARM repeat"/>
    <property type="match status" value="1"/>
</dbReference>
<dbReference type="Pfam" id="PF12030">
    <property type="entry name" value="DUF3517"/>
    <property type="match status" value="1"/>
</dbReference>
<keyword evidence="3" id="KW-0378">Hydrolase</keyword>
<reference evidence="3" key="1">
    <citation type="submission" date="2022-07" db="EMBL/GenBank/DDBJ databases">
        <title>Draft genome sequence of Zalerion maritima ATCC 34329, a (micro)plastics degrading marine fungus.</title>
        <authorList>
            <person name="Paco A."/>
            <person name="Goncalves M.F.M."/>
            <person name="Rocha-Santos T.A.P."/>
            <person name="Alves A."/>
        </authorList>
    </citation>
    <scope>NUCLEOTIDE SEQUENCE</scope>
    <source>
        <strain evidence="3">ATCC 34329</strain>
    </source>
</reference>
<dbReference type="GO" id="GO:0004843">
    <property type="term" value="F:cysteine-type deubiquitinase activity"/>
    <property type="evidence" value="ECO:0007669"/>
    <property type="project" value="InterPro"/>
</dbReference>
<dbReference type="GO" id="GO:0005829">
    <property type="term" value="C:cytosol"/>
    <property type="evidence" value="ECO:0007669"/>
    <property type="project" value="TreeGrafter"/>
</dbReference>
<dbReference type="SUPFAM" id="SSF54001">
    <property type="entry name" value="Cysteine proteinases"/>
    <property type="match status" value="1"/>
</dbReference>
<feature type="compositionally biased region" description="Low complexity" evidence="1">
    <location>
        <begin position="41"/>
        <end position="53"/>
    </location>
</feature>
<evidence type="ECO:0000259" key="2">
    <source>
        <dbReference type="PROSITE" id="PS50235"/>
    </source>
</evidence>